<dbReference type="GO" id="GO:0042393">
    <property type="term" value="F:histone binding"/>
    <property type="evidence" value="ECO:0007669"/>
    <property type="project" value="TreeGrafter"/>
</dbReference>
<dbReference type="PANTHER" id="PTHR11375:SF0">
    <property type="entry name" value="ACIDIC LEUCINE-RICH NUCLEAR PHOSPHOPROTEIN 32 FAMILY MEMBER A"/>
    <property type="match status" value="1"/>
</dbReference>
<feature type="region of interest" description="Disordered" evidence="4">
    <location>
        <begin position="161"/>
        <end position="294"/>
    </location>
</feature>
<dbReference type="Proteomes" id="UP000663825">
    <property type="component" value="Unassembled WGS sequence"/>
</dbReference>
<dbReference type="Gene3D" id="3.80.10.10">
    <property type="entry name" value="Ribonuclease Inhibitor"/>
    <property type="match status" value="1"/>
</dbReference>
<evidence type="ECO:0000256" key="3">
    <source>
        <dbReference type="ARBA" id="ARBA00025777"/>
    </source>
</evidence>
<organism evidence="13 14">
    <name type="scientific">Rotaria socialis</name>
    <dbReference type="NCBI Taxonomy" id="392032"/>
    <lineage>
        <taxon>Eukaryota</taxon>
        <taxon>Metazoa</taxon>
        <taxon>Spiralia</taxon>
        <taxon>Gnathifera</taxon>
        <taxon>Rotifera</taxon>
        <taxon>Eurotatoria</taxon>
        <taxon>Bdelloidea</taxon>
        <taxon>Philodinida</taxon>
        <taxon>Philodinidae</taxon>
        <taxon>Rotaria</taxon>
    </lineage>
</organism>
<dbReference type="EMBL" id="CAJOBS010000070">
    <property type="protein sequence ID" value="CAF4486149.1"/>
    <property type="molecule type" value="Genomic_DNA"/>
</dbReference>
<evidence type="ECO:0000313" key="11">
    <source>
        <dbReference type="EMBL" id="CAF4244835.1"/>
    </source>
</evidence>
<feature type="compositionally biased region" description="Acidic residues" evidence="4">
    <location>
        <begin position="220"/>
        <end position="249"/>
    </location>
</feature>
<evidence type="ECO:0000313" key="6">
    <source>
        <dbReference type="EMBL" id="CAF3250295.1"/>
    </source>
</evidence>
<dbReference type="EMBL" id="CAJOBR010000351">
    <property type="protein sequence ID" value="CAF4499127.1"/>
    <property type="molecule type" value="Genomic_DNA"/>
</dbReference>
<dbReference type="SMART" id="SM00446">
    <property type="entry name" value="LRRcap"/>
    <property type="match status" value="1"/>
</dbReference>
<proteinExistence type="inferred from homology"/>
<dbReference type="FunFam" id="3.80.10.10:FF:000131">
    <property type="entry name" value="acidic leucine-rich nuclear phosphoprotein 32-related protein-like"/>
    <property type="match status" value="1"/>
</dbReference>
<feature type="domain" description="U2A'/phosphoprotein 32 family A C-terminal" evidence="5">
    <location>
        <begin position="142"/>
        <end position="160"/>
    </location>
</feature>
<gene>
    <name evidence="10" type="ORF">HFQ381_LOCUS9212</name>
    <name evidence="7" type="ORF">KIK155_LOCUS3296</name>
    <name evidence="8" type="ORF">LUA448_LOCUS15084</name>
    <name evidence="13" type="ORF">QYT958_LOCUS4532</name>
    <name evidence="6" type="ORF">TIS948_LOCUS15172</name>
    <name evidence="12" type="ORF">TOA249_LOCUS2234</name>
    <name evidence="11" type="ORF">TSG867_LOCUS2703</name>
    <name evidence="9" type="ORF">UJA718_LOCUS2215</name>
</gene>
<evidence type="ECO:0000256" key="1">
    <source>
        <dbReference type="ARBA" id="ARBA00022614"/>
    </source>
</evidence>
<evidence type="ECO:0000256" key="4">
    <source>
        <dbReference type="SAM" id="MobiDB-lite"/>
    </source>
</evidence>
<reference evidence="13" key="1">
    <citation type="submission" date="2021-02" db="EMBL/GenBank/DDBJ databases">
        <authorList>
            <person name="Nowell W R."/>
        </authorList>
    </citation>
    <scope>NUCLEOTIDE SEQUENCE</scope>
</reference>
<dbReference type="EMBL" id="CAJNYD010001873">
    <property type="protein sequence ID" value="CAF3373547.1"/>
    <property type="molecule type" value="Genomic_DNA"/>
</dbReference>
<comment type="similarity">
    <text evidence="3">Belongs to the ANP32 family.</text>
</comment>
<evidence type="ECO:0000313" key="12">
    <source>
        <dbReference type="EMBL" id="CAF4486149.1"/>
    </source>
</evidence>
<accession>A0A820VD33</accession>
<dbReference type="SUPFAM" id="SSF52058">
    <property type="entry name" value="L domain-like"/>
    <property type="match status" value="1"/>
</dbReference>
<evidence type="ECO:0000256" key="2">
    <source>
        <dbReference type="ARBA" id="ARBA00022737"/>
    </source>
</evidence>
<dbReference type="AlphaFoldDB" id="A0A820VD33"/>
<feature type="compositionally biased region" description="Acidic residues" evidence="4">
    <location>
        <begin position="170"/>
        <end position="206"/>
    </location>
</feature>
<dbReference type="Proteomes" id="UP000663838">
    <property type="component" value="Unassembled WGS sequence"/>
</dbReference>
<keyword evidence="15" id="KW-1185">Reference proteome</keyword>
<evidence type="ECO:0000259" key="5">
    <source>
        <dbReference type="SMART" id="SM00446"/>
    </source>
</evidence>
<dbReference type="EMBL" id="CAJNXB010002436">
    <property type="protein sequence ID" value="CAF3250295.1"/>
    <property type="molecule type" value="Genomic_DNA"/>
</dbReference>
<dbReference type="Pfam" id="PF14580">
    <property type="entry name" value="LRR_9"/>
    <property type="match status" value="1"/>
</dbReference>
<evidence type="ECO:0000313" key="8">
    <source>
        <dbReference type="EMBL" id="CAF3373547.1"/>
    </source>
</evidence>
<dbReference type="InterPro" id="IPR032675">
    <property type="entry name" value="LRR_dom_sf"/>
</dbReference>
<evidence type="ECO:0000313" key="7">
    <source>
        <dbReference type="EMBL" id="CAF3347545.1"/>
    </source>
</evidence>
<dbReference type="InterPro" id="IPR045081">
    <property type="entry name" value="AN32"/>
</dbReference>
<dbReference type="Proteomes" id="UP000663862">
    <property type="component" value="Unassembled WGS sequence"/>
</dbReference>
<sequence>MSELTMQDENSVTAEQNSMVQRIALEVKRREPSSINELVLDNCARCYSIQGLTVEFCNLRVLSIINVGLQSLAKFPTLPKLRKLYLSDNRLSSGLENLEGCPNLTLLILAGNKFKSIDELKPLTKLPKLSILDLMNCEVTSADGYRETMFNMLPQLKYLDNADRSGVEKDSDDEDDDEDELEEDNENGGSDGEDDEEEDEEYEEDDNKTGLKALYNGTFEEGDDDDEESYEGNSDEEEEESDEDDDLSEGDVSAESIEKPSKGEKRKRGTDDKQENAIETNKNDDDDDSPPHKI</sequence>
<evidence type="ECO:0000313" key="15">
    <source>
        <dbReference type="Proteomes" id="UP000663873"/>
    </source>
</evidence>
<dbReference type="EMBL" id="CAJOBO010000476">
    <property type="protein sequence ID" value="CAF4230661.1"/>
    <property type="molecule type" value="Genomic_DNA"/>
</dbReference>
<protein>
    <recommendedName>
        <fullName evidence="5">U2A'/phosphoprotein 32 family A C-terminal domain-containing protein</fullName>
    </recommendedName>
</protein>
<keyword evidence="1" id="KW-0433">Leucine-rich repeat</keyword>
<evidence type="ECO:0000313" key="10">
    <source>
        <dbReference type="EMBL" id="CAF4230661.1"/>
    </source>
</evidence>
<dbReference type="EMBL" id="CAJNYV010000141">
    <property type="protein sequence ID" value="CAF3347545.1"/>
    <property type="molecule type" value="Genomic_DNA"/>
</dbReference>
<dbReference type="Proteomes" id="UP000663873">
    <property type="component" value="Unassembled WGS sequence"/>
</dbReference>
<dbReference type="OrthoDB" id="2160613at2759"/>
<name>A0A820VD33_9BILA</name>
<dbReference type="Proteomes" id="UP000663851">
    <property type="component" value="Unassembled WGS sequence"/>
</dbReference>
<dbReference type="Proteomes" id="UP000663848">
    <property type="component" value="Unassembled WGS sequence"/>
</dbReference>
<comment type="caution">
    <text evidence="13">The sequence shown here is derived from an EMBL/GenBank/DDBJ whole genome shotgun (WGS) entry which is preliminary data.</text>
</comment>
<feature type="compositionally biased region" description="Basic and acidic residues" evidence="4">
    <location>
        <begin position="256"/>
        <end position="276"/>
    </location>
</feature>
<dbReference type="EMBL" id="CAJOBP010000145">
    <property type="protein sequence ID" value="CAF4130730.1"/>
    <property type="molecule type" value="Genomic_DNA"/>
</dbReference>
<dbReference type="EMBL" id="CAJOBQ010000074">
    <property type="protein sequence ID" value="CAF4244835.1"/>
    <property type="molecule type" value="Genomic_DNA"/>
</dbReference>
<dbReference type="PANTHER" id="PTHR11375">
    <property type="entry name" value="ACIDIC LEUCINE-RICH NUCLEAR PHOSPHOPROTEIN 32"/>
    <property type="match status" value="1"/>
</dbReference>
<evidence type="ECO:0000313" key="14">
    <source>
        <dbReference type="Proteomes" id="UP000663848"/>
    </source>
</evidence>
<evidence type="ECO:0000313" key="9">
    <source>
        <dbReference type="EMBL" id="CAF4130730.1"/>
    </source>
</evidence>
<dbReference type="GO" id="GO:0005634">
    <property type="term" value="C:nucleus"/>
    <property type="evidence" value="ECO:0007669"/>
    <property type="project" value="TreeGrafter"/>
</dbReference>
<keyword evidence="2" id="KW-0677">Repeat</keyword>
<dbReference type="InterPro" id="IPR001611">
    <property type="entry name" value="Leu-rich_rpt"/>
</dbReference>
<dbReference type="PROSITE" id="PS51450">
    <property type="entry name" value="LRR"/>
    <property type="match status" value="2"/>
</dbReference>
<dbReference type="InterPro" id="IPR003603">
    <property type="entry name" value="U2A'_phosphoprotein32A_C"/>
</dbReference>
<dbReference type="Proteomes" id="UP000663833">
    <property type="component" value="Unassembled WGS sequence"/>
</dbReference>
<evidence type="ECO:0000313" key="13">
    <source>
        <dbReference type="EMBL" id="CAF4499127.1"/>
    </source>
</evidence>
<dbReference type="Proteomes" id="UP000663865">
    <property type="component" value="Unassembled WGS sequence"/>
</dbReference>